<feature type="domain" description="Glycoside hydrolase family 2 immunoglobulin-like beta-sandwich" evidence="6">
    <location>
        <begin position="165"/>
        <end position="268"/>
    </location>
</feature>
<evidence type="ECO:0000256" key="5">
    <source>
        <dbReference type="SAM" id="SignalP"/>
    </source>
</evidence>
<comment type="similarity">
    <text evidence="1">Belongs to the glycosyl hydrolase 2 family.</text>
</comment>
<dbReference type="PANTHER" id="PTHR42732">
    <property type="entry name" value="BETA-GALACTOSIDASE"/>
    <property type="match status" value="1"/>
</dbReference>
<reference evidence="9" key="1">
    <citation type="journal article" date="2014" name="Int. J. Syst. Evol. Microbiol.">
        <title>Complete genome sequence of Corynebacterium casei LMG S-19264T (=DSM 44701T), isolated from a smear-ripened cheese.</title>
        <authorList>
            <consortium name="US DOE Joint Genome Institute (JGI-PGF)"/>
            <person name="Walter F."/>
            <person name="Albersmeier A."/>
            <person name="Kalinowski J."/>
            <person name="Ruckert C."/>
        </authorList>
    </citation>
    <scope>NUCLEOTIDE SEQUENCE</scope>
    <source>
        <strain evidence="9">KCTC 12988</strain>
    </source>
</reference>
<dbReference type="InterPro" id="IPR013783">
    <property type="entry name" value="Ig-like_fold"/>
</dbReference>
<dbReference type="InterPro" id="IPR006104">
    <property type="entry name" value="Glyco_hydro_2_N"/>
</dbReference>
<dbReference type="EMBL" id="BMXI01000024">
    <property type="protein sequence ID" value="GHC67546.1"/>
    <property type="molecule type" value="Genomic_DNA"/>
</dbReference>
<keyword evidence="5" id="KW-0732">Signal</keyword>
<protein>
    <recommendedName>
        <fullName evidence="11">Beta-galactosidase</fullName>
    </recommendedName>
</protein>
<dbReference type="GO" id="GO:0005975">
    <property type="term" value="P:carbohydrate metabolic process"/>
    <property type="evidence" value="ECO:0007669"/>
    <property type="project" value="InterPro"/>
</dbReference>
<evidence type="ECO:0000259" key="6">
    <source>
        <dbReference type="Pfam" id="PF00703"/>
    </source>
</evidence>
<dbReference type="SUPFAM" id="SSF51445">
    <property type="entry name" value="(Trans)glycosidases"/>
    <property type="match status" value="1"/>
</dbReference>
<dbReference type="SUPFAM" id="SSF49785">
    <property type="entry name" value="Galactose-binding domain-like"/>
    <property type="match status" value="1"/>
</dbReference>
<dbReference type="AlphaFoldDB" id="A0A918U086"/>
<feature type="domain" description="Glycosyl hydrolases family 2 sugar binding" evidence="8">
    <location>
        <begin position="56"/>
        <end position="154"/>
    </location>
</feature>
<dbReference type="InterPro" id="IPR006103">
    <property type="entry name" value="Glyco_hydro_2_cat"/>
</dbReference>
<feature type="domain" description="Glycoside hydrolase family 2 catalytic" evidence="7">
    <location>
        <begin position="270"/>
        <end position="508"/>
    </location>
</feature>
<dbReference type="RefSeq" id="WP_189574425.1">
    <property type="nucleotide sequence ID" value="NZ_BMXI01000024.1"/>
</dbReference>
<dbReference type="Gene3D" id="2.60.120.260">
    <property type="entry name" value="Galactose-binding domain-like"/>
    <property type="match status" value="1"/>
</dbReference>
<keyword evidence="2" id="KW-0378">Hydrolase</keyword>
<dbReference type="InterPro" id="IPR006101">
    <property type="entry name" value="Glyco_hydro_2"/>
</dbReference>
<dbReference type="GO" id="GO:0004553">
    <property type="term" value="F:hydrolase activity, hydrolyzing O-glycosyl compounds"/>
    <property type="evidence" value="ECO:0007669"/>
    <property type="project" value="InterPro"/>
</dbReference>
<evidence type="ECO:0000256" key="4">
    <source>
        <dbReference type="SAM" id="MobiDB-lite"/>
    </source>
</evidence>
<dbReference type="InterPro" id="IPR051913">
    <property type="entry name" value="GH2_Domain-Containing"/>
</dbReference>
<dbReference type="Pfam" id="PF02837">
    <property type="entry name" value="Glyco_hydro_2_N"/>
    <property type="match status" value="1"/>
</dbReference>
<dbReference type="Gene3D" id="2.60.40.10">
    <property type="entry name" value="Immunoglobulins"/>
    <property type="match status" value="1"/>
</dbReference>
<dbReference type="Pfam" id="PF02836">
    <property type="entry name" value="Glyco_hydro_2_C"/>
    <property type="match status" value="1"/>
</dbReference>
<evidence type="ECO:0000256" key="2">
    <source>
        <dbReference type="ARBA" id="ARBA00022801"/>
    </source>
</evidence>
<gene>
    <name evidence="9" type="ORF">GCM10007100_39550</name>
</gene>
<feature type="chain" id="PRO_5037379493" description="Beta-galactosidase" evidence="5">
    <location>
        <begin position="17"/>
        <end position="630"/>
    </location>
</feature>
<reference evidence="9" key="2">
    <citation type="submission" date="2020-09" db="EMBL/GenBank/DDBJ databases">
        <authorList>
            <person name="Sun Q."/>
            <person name="Kim S."/>
        </authorList>
    </citation>
    <scope>NUCLEOTIDE SEQUENCE</scope>
    <source>
        <strain evidence="9">KCTC 12988</strain>
    </source>
</reference>
<dbReference type="Proteomes" id="UP000644507">
    <property type="component" value="Unassembled WGS sequence"/>
</dbReference>
<dbReference type="Pfam" id="PF00703">
    <property type="entry name" value="Glyco_hydro_2"/>
    <property type="match status" value="1"/>
</dbReference>
<evidence type="ECO:0000256" key="3">
    <source>
        <dbReference type="ARBA" id="ARBA00023295"/>
    </source>
</evidence>
<feature type="region of interest" description="Disordered" evidence="4">
    <location>
        <begin position="590"/>
        <end position="610"/>
    </location>
</feature>
<dbReference type="SUPFAM" id="SSF49303">
    <property type="entry name" value="beta-Galactosidase/glucuronidase domain"/>
    <property type="match status" value="1"/>
</dbReference>
<keyword evidence="3" id="KW-0326">Glycosidase</keyword>
<organism evidence="9 10">
    <name type="scientific">Roseibacillus persicicus</name>
    <dbReference type="NCBI Taxonomy" id="454148"/>
    <lineage>
        <taxon>Bacteria</taxon>
        <taxon>Pseudomonadati</taxon>
        <taxon>Verrucomicrobiota</taxon>
        <taxon>Verrucomicrobiia</taxon>
        <taxon>Verrucomicrobiales</taxon>
        <taxon>Verrucomicrobiaceae</taxon>
        <taxon>Roseibacillus</taxon>
    </lineage>
</organism>
<keyword evidence="10" id="KW-1185">Reference proteome</keyword>
<dbReference type="InterPro" id="IPR008979">
    <property type="entry name" value="Galactose-bd-like_sf"/>
</dbReference>
<evidence type="ECO:0000259" key="8">
    <source>
        <dbReference type="Pfam" id="PF02837"/>
    </source>
</evidence>
<evidence type="ECO:0008006" key="11">
    <source>
        <dbReference type="Google" id="ProtNLM"/>
    </source>
</evidence>
<comment type="caution">
    <text evidence="9">The sequence shown here is derived from an EMBL/GenBank/DDBJ whole genome shotgun (WGS) entry which is preliminary data.</text>
</comment>
<evidence type="ECO:0000313" key="9">
    <source>
        <dbReference type="EMBL" id="GHC67546.1"/>
    </source>
</evidence>
<dbReference type="InterPro" id="IPR017853">
    <property type="entry name" value="GH"/>
</dbReference>
<accession>A0A918U086</accession>
<name>A0A918U086_9BACT</name>
<proteinExistence type="inferred from homology"/>
<dbReference type="Gene3D" id="3.20.20.80">
    <property type="entry name" value="Glycosidases"/>
    <property type="match status" value="1"/>
</dbReference>
<evidence type="ECO:0000256" key="1">
    <source>
        <dbReference type="ARBA" id="ARBA00007401"/>
    </source>
</evidence>
<feature type="signal peptide" evidence="5">
    <location>
        <begin position="1"/>
        <end position="16"/>
    </location>
</feature>
<dbReference type="InterPro" id="IPR036156">
    <property type="entry name" value="Beta-gal/glucu_dom_sf"/>
</dbReference>
<dbReference type="InterPro" id="IPR006102">
    <property type="entry name" value="Ig-like_GH2"/>
</dbReference>
<evidence type="ECO:0000313" key="10">
    <source>
        <dbReference type="Proteomes" id="UP000644507"/>
    </source>
</evidence>
<evidence type="ECO:0000259" key="7">
    <source>
        <dbReference type="Pfam" id="PF02836"/>
    </source>
</evidence>
<dbReference type="PANTHER" id="PTHR42732:SF1">
    <property type="entry name" value="BETA-MANNOSIDASE"/>
    <property type="match status" value="1"/>
</dbReference>
<dbReference type="PRINTS" id="PR00132">
    <property type="entry name" value="GLHYDRLASE2"/>
</dbReference>
<sequence>MKTLALLLLTTLSLFASQTGQWTQSLDGEWRFTKVFNPSEDDWSPITVPGNWDSTEEHKDHRGIGWYQREFTPDSSLQNKPLRLRFEAVYHEAEVFLNGERLGSHIGGYTPFEFEVTEKVIFNQPNILTVRADNTYQRGAWWPWGGISRSVNLIANNPLRLVWQHIRTEPDLEAGTAEVFVKYRIENKTDAETITLLNSTLPGDSVPRLKTWVKVAPNSTKDREVSFTLSKDEVRLWHFDFPELYTLNTELLFGGKLQHAISDRFGIRKIEVTPTSFLLNGESVRLVGFNRVSDDHGPSGNTEPIELLRKDIDLMKQAGCNMTRIMHYPQHPDLLRLCDEKGILLICEIPVWQHDPQIIRDNPLTKQWLTEMIHRDYNHPSIIGWSVGNEMYDFYPYAISMMSFIRKELDPHRLVSYVSHLAFQKQGADEPINETDIALINFYNNWAGFTEIVSERWPDKAIFVSEFGHKQEKPNGHFMDGFEEMWHKLTTDRPRLVGVSLWTFNDYRSDYKGTPEHGYRTWGVVDEKRNLKPCYYTIRKLYSPLQVLKVDNGTLTVQTRQPTQTPSYPLRGYKILWENGELAGELKLPTLHPGDPAHTQQLPSEAGPTPTLHLITPLGYKIDDTKFNQS</sequence>